<dbReference type="AlphaFoldDB" id="A0A4P8XFQ6"/>
<dbReference type="EMBL" id="CP040396">
    <property type="protein sequence ID" value="QCT01125.1"/>
    <property type="molecule type" value="Genomic_DNA"/>
</dbReference>
<feature type="domain" description="NAD-dependent epimerase/dehydratase" evidence="1">
    <location>
        <begin position="42"/>
        <end position="209"/>
    </location>
</feature>
<dbReference type="SUPFAM" id="SSF51735">
    <property type="entry name" value="NAD(P)-binding Rossmann-fold domains"/>
    <property type="match status" value="1"/>
</dbReference>
<evidence type="ECO:0000313" key="3">
    <source>
        <dbReference type="Proteomes" id="UP000300879"/>
    </source>
</evidence>
<accession>A0A4P8XFQ6</accession>
<protein>
    <submittedName>
        <fullName evidence="2">NAD-dependent epimerase/dehydratase</fullName>
    </submittedName>
</protein>
<dbReference type="Gene3D" id="3.40.50.720">
    <property type="entry name" value="NAD(P)-binding Rossmann-like Domain"/>
    <property type="match status" value="1"/>
</dbReference>
<evidence type="ECO:0000259" key="1">
    <source>
        <dbReference type="Pfam" id="PF01370"/>
    </source>
</evidence>
<dbReference type="KEGG" id="palo:E6C60_0402"/>
<dbReference type="Proteomes" id="UP000300879">
    <property type="component" value="Chromosome"/>
</dbReference>
<dbReference type="Pfam" id="PF01370">
    <property type="entry name" value="Epimerase"/>
    <property type="match status" value="1"/>
</dbReference>
<keyword evidence="3" id="KW-1185">Reference proteome</keyword>
<dbReference type="InterPro" id="IPR036291">
    <property type="entry name" value="NAD(P)-bd_dom_sf"/>
</dbReference>
<reference evidence="2 3" key="1">
    <citation type="submission" date="2019-05" db="EMBL/GenBank/DDBJ databases">
        <authorList>
            <person name="Chen C."/>
        </authorList>
    </citation>
    <scope>NUCLEOTIDE SEQUENCE [LARGE SCALE GENOMIC DNA]</scope>
    <source>
        <strain evidence="2 3">HB172198</strain>
    </source>
</reference>
<sequence length="351" mass="38801">MMKGRRSIKELKNMKTVEELEARLAEPSQALIDDLAAMEGDILILGVGGKMGPSLARLAANAVRQGGLSKQIIGVSRFSNAQARQELEAAGVKTIACDLLNDEELQRLPDARNVIYMAGNKFGTTGREYFTWAMNAYLPGRVAEKYKHSRIVVFSSGNVYPFSPVGSGGVNESVAPEPIGEYAQSCLGRERVFEYFAHQNQTPMTIYRLNYAIDMRYGVLLELAKAIQEGREIDVTMGYANVIWQGDANEMALRCLNHCGTPPAILNVTGPETMSIRWAAGELAKRLGKEALLTGTESDTALLNNASRSHQLFGYPRVSLLQLIDWTTEWVQAGGHTWNKPTHFQERKGKF</sequence>
<name>A0A4P8XFQ6_9BACL</name>
<evidence type="ECO:0000313" key="2">
    <source>
        <dbReference type="EMBL" id="QCT01125.1"/>
    </source>
</evidence>
<proteinExistence type="predicted"/>
<gene>
    <name evidence="2" type="ORF">E6C60_0402</name>
</gene>
<organism evidence="2 3">
    <name type="scientific">Paenibacillus algicola</name>
    <dbReference type="NCBI Taxonomy" id="2565926"/>
    <lineage>
        <taxon>Bacteria</taxon>
        <taxon>Bacillati</taxon>
        <taxon>Bacillota</taxon>
        <taxon>Bacilli</taxon>
        <taxon>Bacillales</taxon>
        <taxon>Paenibacillaceae</taxon>
        <taxon>Paenibacillus</taxon>
    </lineage>
</organism>
<dbReference type="InterPro" id="IPR001509">
    <property type="entry name" value="Epimerase_deHydtase"/>
</dbReference>